<feature type="domain" description="HTH luxR-type" evidence="2">
    <location>
        <begin position="89"/>
        <end position="146"/>
    </location>
</feature>
<keyword evidence="1" id="KW-1133">Transmembrane helix</keyword>
<feature type="transmembrane region" description="Helical" evidence="1">
    <location>
        <begin position="41"/>
        <end position="62"/>
    </location>
</feature>
<protein>
    <recommendedName>
        <fullName evidence="2">HTH luxR-type domain-containing protein</fullName>
    </recommendedName>
</protein>
<evidence type="ECO:0000259" key="2">
    <source>
        <dbReference type="SMART" id="SM00421"/>
    </source>
</evidence>
<dbReference type="InterPro" id="IPR000792">
    <property type="entry name" value="Tscrpt_reg_LuxR_C"/>
</dbReference>
<reference evidence="3 4" key="1">
    <citation type="submission" date="2020-09" db="EMBL/GenBank/DDBJ databases">
        <title>Complete genome sequence of altererythrobacter flavus SS-21NJ, isolated from Dongying oil sludge in Shandong province.</title>
        <authorList>
            <person name="Sun S."/>
            <person name="Zhang Z."/>
        </authorList>
    </citation>
    <scope>NUCLEOTIDE SEQUENCE [LARGE SCALE GENOMIC DNA]</scope>
    <source>
        <strain evidence="3 4">SS-21NJ</strain>
    </source>
</reference>
<dbReference type="InterPro" id="IPR036388">
    <property type="entry name" value="WH-like_DNA-bd_sf"/>
</dbReference>
<evidence type="ECO:0000313" key="4">
    <source>
        <dbReference type="Proteomes" id="UP000663637"/>
    </source>
</evidence>
<dbReference type="RefSeq" id="WP_233453928.1">
    <property type="nucleotide sequence ID" value="NZ_CP061510.1"/>
</dbReference>
<accession>A0ABX7KCC4</accession>
<dbReference type="Gene3D" id="1.10.10.10">
    <property type="entry name" value="Winged helix-like DNA-binding domain superfamily/Winged helix DNA-binding domain"/>
    <property type="match status" value="1"/>
</dbReference>
<dbReference type="EMBL" id="CP061510">
    <property type="protein sequence ID" value="QSB44816.1"/>
    <property type="molecule type" value="Genomic_DNA"/>
</dbReference>
<name>A0ABX7KCC4_9SPHN</name>
<sequence length="158" mass="16534">MPTVAAVLLQAIAAAYFLIDGVDDLVAQWRTGPGGETIMETIVGIALVAGVAIGAAHLRVLLRETRRQRSALAGARGAMAQLIASRFAEWNLSASEGEVALFALKGSTIGEIATMRGAAEGTVRSQLSQVYAKAGVKSQAMLVALFIDDLIDPLLMPE</sequence>
<proteinExistence type="predicted"/>
<keyword evidence="1" id="KW-0472">Membrane</keyword>
<dbReference type="SUPFAM" id="SSF46894">
    <property type="entry name" value="C-terminal effector domain of the bipartite response regulators"/>
    <property type="match status" value="1"/>
</dbReference>
<dbReference type="Proteomes" id="UP000663637">
    <property type="component" value="Chromosome"/>
</dbReference>
<evidence type="ECO:0000256" key="1">
    <source>
        <dbReference type="SAM" id="Phobius"/>
    </source>
</evidence>
<gene>
    <name evidence="3" type="ORF">IDJ81_01145</name>
</gene>
<keyword evidence="1" id="KW-0812">Transmembrane</keyword>
<organism evidence="3 4">
    <name type="scientific">Tsuneonella flava</name>
    <dbReference type="NCBI Taxonomy" id="2055955"/>
    <lineage>
        <taxon>Bacteria</taxon>
        <taxon>Pseudomonadati</taxon>
        <taxon>Pseudomonadota</taxon>
        <taxon>Alphaproteobacteria</taxon>
        <taxon>Sphingomonadales</taxon>
        <taxon>Erythrobacteraceae</taxon>
        <taxon>Tsuneonella</taxon>
    </lineage>
</organism>
<dbReference type="InterPro" id="IPR016032">
    <property type="entry name" value="Sig_transdc_resp-reg_C-effctor"/>
</dbReference>
<dbReference type="SMART" id="SM00421">
    <property type="entry name" value="HTH_LUXR"/>
    <property type="match status" value="1"/>
</dbReference>
<keyword evidence="4" id="KW-1185">Reference proteome</keyword>
<evidence type="ECO:0000313" key="3">
    <source>
        <dbReference type="EMBL" id="QSB44816.1"/>
    </source>
</evidence>